<dbReference type="Proteomes" id="UP000270342">
    <property type="component" value="Unassembled WGS sequence"/>
</dbReference>
<dbReference type="Pfam" id="PF00300">
    <property type="entry name" value="His_Phos_1"/>
    <property type="match status" value="1"/>
</dbReference>
<dbReference type="InterPro" id="IPR029033">
    <property type="entry name" value="His_PPase_superfam"/>
</dbReference>
<dbReference type="InterPro" id="IPR013078">
    <property type="entry name" value="His_Pase_superF_clade-1"/>
</dbReference>
<gene>
    <name evidence="1" type="ORF">D7S86_08390</name>
</gene>
<dbReference type="EMBL" id="RBZU01000003">
    <property type="protein sequence ID" value="RKP56404.1"/>
    <property type="molecule type" value="Genomic_DNA"/>
</dbReference>
<proteinExistence type="predicted"/>
<dbReference type="AlphaFoldDB" id="A0A494Y0W2"/>
<dbReference type="CDD" id="cd07067">
    <property type="entry name" value="HP_PGM_like"/>
    <property type="match status" value="1"/>
</dbReference>
<comment type="caution">
    <text evidence="1">The sequence shown here is derived from an EMBL/GenBank/DDBJ whole genome shotgun (WGS) entry which is preliminary data.</text>
</comment>
<dbReference type="Gene3D" id="3.40.50.1240">
    <property type="entry name" value="Phosphoglycerate mutase-like"/>
    <property type="match status" value="1"/>
</dbReference>
<dbReference type="SUPFAM" id="SSF53254">
    <property type="entry name" value="Phosphoglycerate mutase-like"/>
    <property type="match status" value="1"/>
</dbReference>
<reference evidence="1 2" key="1">
    <citation type="submission" date="2018-10" db="EMBL/GenBank/DDBJ databases">
        <title>Robbsia sp. DHC34, isolated from soil.</title>
        <authorList>
            <person name="Gao Z.-H."/>
            <person name="Qiu L.-H."/>
        </authorList>
    </citation>
    <scope>NUCLEOTIDE SEQUENCE [LARGE SCALE GENOMIC DNA]</scope>
    <source>
        <strain evidence="1 2">DHC34</strain>
    </source>
</reference>
<dbReference type="SMART" id="SM00855">
    <property type="entry name" value="PGAM"/>
    <property type="match status" value="1"/>
</dbReference>
<protein>
    <submittedName>
        <fullName evidence="1">Histidine phosphatase family protein</fullName>
    </submittedName>
</protein>
<evidence type="ECO:0000313" key="1">
    <source>
        <dbReference type="EMBL" id="RKP56404.1"/>
    </source>
</evidence>
<name>A0A494Y0W2_9BURK</name>
<sequence>MRYQAALRSEESKNIYEPAAQVKFANRRIACDSRVAITPSTYAREHNSAALDPILAYASKRRCLHRSRCRTLLPYLCAHAMNLILWRHADAENLPERMLDHHPSDLQRQLTDRGHKQAAQIAAWLNARLDDDALILASPAVRAQQTAVALNRPFETVREIAPGADTSAVLAAAGWPDGRASTVVIVGHQPTLGSIASLLLAGHEASWSVKKAGVWWFSNRRRDEEAQVVLRAVVNPDLV</sequence>
<evidence type="ECO:0000313" key="2">
    <source>
        <dbReference type="Proteomes" id="UP000270342"/>
    </source>
</evidence>
<accession>A0A494Y0W2</accession>
<organism evidence="1 2">
    <name type="scientific">Pararobbsia silviterrae</name>
    <dbReference type="NCBI Taxonomy" id="1792498"/>
    <lineage>
        <taxon>Bacteria</taxon>
        <taxon>Pseudomonadati</taxon>
        <taxon>Pseudomonadota</taxon>
        <taxon>Betaproteobacteria</taxon>
        <taxon>Burkholderiales</taxon>
        <taxon>Burkholderiaceae</taxon>
        <taxon>Pararobbsia</taxon>
    </lineage>
</organism>
<keyword evidence="2" id="KW-1185">Reference proteome</keyword>